<feature type="transmembrane region" description="Helical" evidence="1">
    <location>
        <begin position="6"/>
        <end position="29"/>
    </location>
</feature>
<name>B2C6R3_9ANNE</name>
<keyword evidence="1" id="KW-0472">Membrane</keyword>
<proteinExistence type="predicted"/>
<keyword evidence="2" id="KW-0496">Mitochondrion</keyword>
<reference evidence="2" key="1">
    <citation type="journal article" date="2008" name="PLoS ONE">
        <title>Group II Introns Break New Boundaries: Presence in a Bilaterian's Genome.</title>
        <authorList>
            <person name="Valles Y."/>
            <person name="Halanych K.M."/>
            <person name="Boore J.L."/>
        </authorList>
    </citation>
    <scope>NUCLEOTIDE SEQUENCE</scope>
</reference>
<geneLocation type="mitochondrion" evidence="2"/>
<dbReference type="EMBL" id="EU293739">
    <property type="protein sequence ID" value="ACB28519.1"/>
    <property type="molecule type" value="Genomic_DNA"/>
</dbReference>
<sequence length="52" mass="6111">MPHLAPLSWALASFLFWFLLLMFVTSIWWSQSPKFSLSSKMTPPSFSSWNWS</sequence>
<evidence type="ECO:0000256" key="1">
    <source>
        <dbReference type="SAM" id="Phobius"/>
    </source>
</evidence>
<organism evidence="2">
    <name type="scientific">Nephtys sp. 'San Juan Island' YV-2008</name>
    <dbReference type="NCBI Taxonomy" id="505245"/>
    <lineage>
        <taxon>Eukaryota</taxon>
        <taxon>Metazoa</taxon>
        <taxon>Spiralia</taxon>
        <taxon>Lophotrochozoa</taxon>
        <taxon>Annelida</taxon>
        <taxon>Polychaeta</taxon>
        <taxon>Errantia</taxon>
        <taxon>Phyllodocida</taxon>
        <taxon>Nephtyidae</taxon>
        <taxon>Nephtys</taxon>
    </lineage>
</organism>
<gene>
    <name evidence="2" type="primary">atp8</name>
</gene>
<keyword evidence="1" id="KW-1133">Transmembrane helix</keyword>
<dbReference type="AlphaFoldDB" id="B2C6R3"/>
<accession>B2C6R3</accession>
<keyword evidence="1" id="KW-0812">Transmembrane</keyword>
<protein>
    <submittedName>
        <fullName evidence="2">ATP synthase F0 subunit 8</fullName>
    </submittedName>
</protein>
<evidence type="ECO:0000313" key="2">
    <source>
        <dbReference type="EMBL" id="ACB28519.1"/>
    </source>
</evidence>